<dbReference type="Proteomes" id="UP000615026">
    <property type="component" value="Unassembled WGS sequence"/>
</dbReference>
<keyword evidence="2" id="KW-1185">Reference proteome</keyword>
<comment type="caution">
    <text evidence="1">The sequence shown here is derived from an EMBL/GenBank/DDBJ whole genome shotgun (WGS) entry which is preliminary data.</text>
</comment>
<proteinExistence type="predicted"/>
<evidence type="ECO:0000313" key="2">
    <source>
        <dbReference type="Proteomes" id="UP000615026"/>
    </source>
</evidence>
<sequence length="679" mass="74282">MSLASAFTLSRLSADLTYDLGRVPEVPEEIAVQCAVSRGKLMVLLESPYANTVPANHVFAQVETLVRHRLEIDGLPVEAEFLGATGNPVAIKVYLKQQGAPKPSAVHRFNWLLQDSSGPILLDDEVFNDQAFEPFLNQPPEVAPDSLFGGIDGDIDEDADEDEVTGDLSENEFLSGKEALFGEDLESSEELLSGEASSVDELLNLDGLYGDSSDDMGDIGEAVSVGEDEAFDDYDEPGRRVSPGLMAASITVVAVLGVLGYGLSRPCVIGGCDRIQRAQDLGDAALISLRDQPSPQTVLDMGDQLNTAVKTLKPIPPWSRHHGRAQELLANYEGDADLLNKVAAAQKNALAAANESQNPPHPIAHWQGIAERWRETIAQLEEIPTESPIHSAFVAPKLQEYRNNLVTIEGRILAEQTAEENLNQAQLTASLAKDQAEIANTLPAWKTALESWDQAVKQLKQIPQGTLAYGEARRLQPQYESDLAGVRARYQQEQAADQFYNEAVRHATTARQYESDDQWTLAMLSWRDAITQVKGVPKGTSRHGDSQNLLKTYEPALAEAQENLRLALRFRKAEENFGRICKPTFCDFGLKGGTVQLALAQGYDALADFSIADPNTRPGISVPASDQMIEEVNQLLQEVINIGKRTQLPIELYSANGEFIARFSPELEGYVKNVVVQPN</sequence>
<dbReference type="EMBL" id="JADEXP010000069">
    <property type="protein sequence ID" value="MBE9066979.1"/>
    <property type="molecule type" value="Genomic_DNA"/>
</dbReference>
<gene>
    <name evidence="1" type="ORF">IQ260_09960</name>
</gene>
<dbReference type="RefSeq" id="WP_193992954.1">
    <property type="nucleotide sequence ID" value="NZ_JADEXP010000069.1"/>
</dbReference>
<organism evidence="1 2">
    <name type="scientific">Leptolyngbya cf. ectocarpi LEGE 11479</name>
    <dbReference type="NCBI Taxonomy" id="1828722"/>
    <lineage>
        <taxon>Bacteria</taxon>
        <taxon>Bacillati</taxon>
        <taxon>Cyanobacteriota</taxon>
        <taxon>Cyanophyceae</taxon>
        <taxon>Leptolyngbyales</taxon>
        <taxon>Leptolyngbyaceae</taxon>
        <taxon>Leptolyngbya group</taxon>
        <taxon>Leptolyngbya</taxon>
    </lineage>
</organism>
<protein>
    <submittedName>
        <fullName evidence="1">Uncharacterized protein</fullName>
    </submittedName>
</protein>
<evidence type="ECO:0000313" key="1">
    <source>
        <dbReference type="EMBL" id="MBE9066979.1"/>
    </source>
</evidence>
<reference evidence="1" key="1">
    <citation type="submission" date="2020-10" db="EMBL/GenBank/DDBJ databases">
        <authorList>
            <person name="Castelo-Branco R."/>
            <person name="Eusebio N."/>
            <person name="Adriana R."/>
            <person name="Vieira A."/>
            <person name="Brugerolle De Fraissinette N."/>
            <person name="Rezende De Castro R."/>
            <person name="Schneider M.P."/>
            <person name="Vasconcelos V."/>
            <person name="Leao P.N."/>
        </authorList>
    </citation>
    <scope>NUCLEOTIDE SEQUENCE</scope>
    <source>
        <strain evidence="1">LEGE 11479</strain>
    </source>
</reference>
<accession>A0A928X3L6</accession>
<name>A0A928X3L6_LEPEC</name>
<dbReference type="AlphaFoldDB" id="A0A928X3L6"/>